<protein>
    <submittedName>
        <fullName evidence="6">HK97 family phage prohead protease</fullName>
    </submittedName>
</protein>
<dbReference type="EMBL" id="AMXI01000197">
    <property type="protein sequence ID" value="EKN42976.1"/>
    <property type="molecule type" value="Genomic_DNA"/>
</dbReference>
<accession>M1ZUA0</accession>
<organism evidence="6 7">
    <name type="scientific">Clostridium botulinum CFSAN001627</name>
    <dbReference type="NCBI Taxonomy" id="1232189"/>
    <lineage>
        <taxon>Bacteria</taxon>
        <taxon>Bacillati</taxon>
        <taxon>Bacillota</taxon>
        <taxon>Clostridia</taxon>
        <taxon>Eubacteriales</taxon>
        <taxon>Clostridiaceae</taxon>
        <taxon>Clostridium</taxon>
    </lineage>
</organism>
<feature type="region of interest" description="Disordered" evidence="4">
    <location>
        <begin position="152"/>
        <end position="211"/>
    </location>
</feature>
<keyword evidence="3" id="KW-0378">Hydrolase</keyword>
<feature type="compositionally biased region" description="Basic and acidic residues" evidence="4">
    <location>
        <begin position="166"/>
        <end position="189"/>
    </location>
</feature>
<name>M1ZUA0_CLOBO</name>
<evidence type="ECO:0000256" key="3">
    <source>
        <dbReference type="ARBA" id="ARBA00022801"/>
    </source>
</evidence>
<evidence type="ECO:0000256" key="4">
    <source>
        <dbReference type="SAM" id="MobiDB-lite"/>
    </source>
</evidence>
<feature type="compositionally biased region" description="Basic and acidic residues" evidence="4">
    <location>
        <begin position="197"/>
        <end position="211"/>
    </location>
</feature>
<keyword evidence="2 6" id="KW-0645">Protease</keyword>
<dbReference type="InterPro" id="IPR054613">
    <property type="entry name" value="Peptidase_S78_dom"/>
</dbReference>
<reference evidence="6 7" key="1">
    <citation type="submission" date="2012-10" db="EMBL/GenBank/DDBJ databases">
        <authorList>
            <person name="Strain E.A."/>
            <person name="Brown E."/>
            <person name="Allard M.W."/>
            <person name="Gonzalez-Escalona N."/>
            <person name="Timme R."/>
        </authorList>
    </citation>
    <scope>NUCLEOTIDE SEQUENCE [LARGE SCALE GENOMIC DNA]</scope>
    <source>
        <strain evidence="6 7">CFSAN001627</strain>
    </source>
</reference>
<dbReference type="AlphaFoldDB" id="M1ZUA0"/>
<dbReference type="Pfam" id="PF04586">
    <property type="entry name" value="Peptidase_S78"/>
    <property type="match status" value="1"/>
</dbReference>
<dbReference type="GO" id="GO:0006508">
    <property type="term" value="P:proteolysis"/>
    <property type="evidence" value="ECO:0007669"/>
    <property type="project" value="UniProtKB-KW"/>
</dbReference>
<evidence type="ECO:0000256" key="1">
    <source>
        <dbReference type="ARBA" id="ARBA00022612"/>
    </source>
</evidence>
<feature type="domain" description="Prohead serine protease" evidence="5">
    <location>
        <begin position="18"/>
        <end position="80"/>
    </location>
</feature>
<evidence type="ECO:0000313" key="7">
    <source>
        <dbReference type="Proteomes" id="UP000011944"/>
    </source>
</evidence>
<evidence type="ECO:0000313" key="6">
    <source>
        <dbReference type="EMBL" id="EKN42976.1"/>
    </source>
</evidence>
<proteinExistence type="predicted"/>
<comment type="caution">
    <text evidence="6">The sequence shown here is derived from an EMBL/GenBank/DDBJ whole genome shotgun (WGS) entry which is preliminary data.</text>
</comment>
<evidence type="ECO:0000259" key="5">
    <source>
        <dbReference type="Pfam" id="PF04586"/>
    </source>
</evidence>
<reference evidence="6 7" key="2">
    <citation type="submission" date="2013-03" db="EMBL/GenBank/DDBJ databases">
        <title>Diversity in Clostridium botulinum.</title>
        <authorList>
            <person name="Timme R.E."/>
            <person name="Allard M."/>
            <person name="Luo Y."/>
            <person name="Strain E."/>
            <person name="Gonzalez-Escalona N."/>
            <person name="Brown E."/>
        </authorList>
    </citation>
    <scope>NUCLEOTIDE SEQUENCE [LARGE SCALE GENOMIC DNA]</scope>
    <source>
        <strain evidence="6 7">CFSAN001627</strain>
    </source>
</reference>
<sequence length="233" mass="26926">MEGKLYLDTLENGNPTIPNAYKAYTLMKNNKLKNSIGYKTLDYEYVTEGKKTIRNLKDIDIMEVSAVTFPMNPKANITDVKSQEGGAKVDLKEIEEKLNSIMETLKPQQEEKEFSDKIEEIKSLIETKAGAKISKSNKEKLKSTLKAIKELLGEDEEDQDQEEEQEDKKAKEKDKEDDNSKEKYKKDPKEEEEEEKEPNKQKKPKDDKIGLKADEFKALESLYKNIVHKEEDK</sequence>
<gene>
    <name evidence="6" type="ORF">CFSAN001627_03625</name>
</gene>
<feature type="compositionally biased region" description="Acidic residues" evidence="4">
    <location>
        <begin position="153"/>
        <end position="165"/>
    </location>
</feature>
<keyword evidence="1" id="KW-1188">Viral release from host cell</keyword>
<dbReference type="GO" id="GO:0008233">
    <property type="term" value="F:peptidase activity"/>
    <property type="evidence" value="ECO:0007669"/>
    <property type="project" value="UniProtKB-KW"/>
</dbReference>
<evidence type="ECO:0000256" key="2">
    <source>
        <dbReference type="ARBA" id="ARBA00022670"/>
    </source>
</evidence>
<dbReference type="PATRIC" id="fig|1232189.3.peg.594"/>
<dbReference type="Proteomes" id="UP000011944">
    <property type="component" value="Unassembled WGS sequence"/>
</dbReference>